<evidence type="ECO:0000313" key="4">
    <source>
        <dbReference type="Proteomes" id="UP000252586"/>
    </source>
</evidence>
<dbReference type="OrthoDB" id="3234360at2"/>
<feature type="compositionally biased region" description="Basic and acidic residues" evidence="1">
    <location>
        <begin position="102"/>
        <end position="113"/>
    </location>
</feature>
<dbReference type="Gene3D" id="1.10.30.50">
    <property type="match status" value="1"/>
</dbReference>
<sequence>MPKAPRRCPGHGCTNLIRSARYCPDCQPDPWSTPSGWQRPANWDRDRQHVLERDNWTCYLCGQPGADTVDHVQPQHQGGPDTLDNYRAVHDRNWPHCHRTKTNQDRARPTAGH</sequence>
<evidence type="ECO:0000259" key="2">
    <source>
        <dbReference type="SMART" id="SM00507"/>
    </source>
</evidence>
<dbReference type="AlphaFoldDB" id="A0A366DCQ9"/>
<protein>
    <submittedName>
        <fullName evidence="3">5-methylcytosine-specific restriction protein A</fullName>
    </submittedName>
</protein>
<feature type="domain" description="HNH nuclease" evidence="2">
    <location>
        <begin position="45"/>
        <end position="99"/>
    </location>
</feature>
<dbReference type="Proteomes" id="UP000252586">
    <property type="component" value="Unassembled WGS sequence"/>
</dbReference>
<proteinExistence type="predicted"/>
<dbReference type="STRING" id="1210090.GCA_001613185_01355"/>
<reference evidence="3 4" key="1">
    <citation type="submission" date="2018-06" db="EMBL/GenBank/DDBJ databases">
        <title>Genomic Encyclopedia of Type Strains, Phase IV (KMG-IV): sequencing the most valuable type-strain genomes for metagenomic binning, comparative biology and taxonomic classification.</title>
        <authorList>
            <person name="Goeker M."/>
        </authorList>
    </citation>
    <scope>NUCLEOTIDE SEQUENCE [LARGE SCALE GENOMIC DNA]</scope>
    <source>
        <strain evidence="3 4">DSM 44599</strain>
    </source>
</reference>
<comment type="caution">
    <text evidence="3">The sequence shown here is derived from an EMBL/GenBank/DDBJ whole genome shotgun (WGS) entry which is preliminary data.</text>
</comment>
<dbReference type="SMART" id="SM00507">
    <property type="entry name" value="HNHc"/>
    <property type="match status" value="1"/>
</dbReference>
<gene>
    <name evidence="3" type="ORF">DFR74_112215</name>
</gene>
<dbReference type="GO" id="GO:0003676">
    <property type="term" value="F:nucleic acid binding"/>
    <property type="evidence" value="ECO:0007669"/>
    <property type="project" value="InterPro"/>
</dbReference>
<dbReference type="EMBL" id="QNRE01000012">
    <property type="protein sequence ID" value="RBO87038.1"/>
    <property type="molecule type" value="Genomic_DNA"/>
</dbReference>
<dbReference type="InterPro" id="IPR003615">
    <property type="entry name" value="HNH_nuc"/>
</dbReference>
<evidence type="ECO:0000313" key="3">
    <source>
        <dbReference type="EMBL" id="RBO87038.1"/>
    </source>
</evidence>
<organism evidence="3 4">
    <name type="scientific">Nocardia puris</name>
    <dbReference type="NCBI Taxonomy" id="208602"/>
    <lineage>
        <taxon>Bacteria</taxon>
        <taxon>Bacillati</taxon>
        <taxon>Actinomycetota</taxon>
        <taxon>Actinomycetes</taxon>
        <taxon>Mycobacteriales</taxon>
        <taxon>Nocardiaceae</taxon>
        <taxon>Nocardia</taxon>
    </lineage>
</organism>
<name>A0A366DCQ9_9NOCA</name>
<evidence type="ECO:0000256" key="1">
    <source>
        <dbReference type="SAM" id="MobiDB-lite"/>
    </source>
</evidence>
<accession>A0A366DCQ9</accession>
<feature type="region of interest" description="Disordered" evidence="1">
    <location>
        <begin position="94"/>
        <end position="113"/>
    </location>
</feature>
<dbReference type="CDD" id="cd00085">
    <property type="entry name" value="HNHc"/>
    <property type="match status" value="1"/>
</dbReference>
<dbReference type="InterPro" id="IPR002711">
    <property type="entry name" value="HNH"/>
</dbReference>
<dbReference type="Pfam" id="PF01844">
    <property type="entry name" value="HNH"/>
    <property type="match status" value="1"/>
</dbReference>
<dbReference type="GO" id="GO:0008270">
    <property type="term" value="F:zinc ion binding"/>
    <property type="evidence" value="ECO:0007669"/>
    <property type="project" value="InterPro"/>
</dbReference>
<keyword evidence="4" id="KW-1185">Reference proteome</keyword>
<dbReference type="GO" id="GO:0004519">
    <property type="term" value="F:endonuclease activity"/>
    <property type="evidence" value="ECO:0007669"/>
    <property type="project" value="InterPro"/>
</dbReference>
<dbReference type="RefSeq" id="WP_067505002.1">
    <property type="nucleotide sequence ID" value="NZ_QNRE01000012.1"/>
</dbReference>